<dbReference type="PaxDb" id="29760-VIT_02s0025g01800.t01"/>
<gene>
    <name evidence="1" type="ordered locus">VIT_02s0025g01800</name>
</gene>
<proteinExistence type="predicted"/>
<keyword evidence="2" id="KW-1185">Reference proteome</keyword>
<dbReference type="InParanoid" id="D7TVJ0"/>
<dbReference type="AlphaFoldDB" id="D7TVJ0"/>
<dbReference type="Proteomes" id="UP000009183">
    <property type="component" value="Chromosome 2"/>
</dbReference>
<name>D7TVJ0_VITVI</name>
<evidence type="ECO:0000313" key="1">
    <source>
        <dbReference type="EMBL" id="CBI34515.3"/>
    </source>
</evidence>
<dbReference type="HOGENOM" id="CLU_2781066_0_0_1"/>
<dbReference type="EMBL" id="FN596251">
    <property type="protein sequence ID" value="CBI34515.3"/>
    <property type="molecule type" value="Genomic_DNA"/>
</dbReference>
<sequence length="69" mass="7575">MAHKYTNAKTLFAQAWGIKTLVWSGRLCLVAPLPFFSITLTASIPLVLEVENGPLLICMSLYGYITSSL</sequence>
<evidence type="ECO:0000313" key="2">
    <source>
        <dbReference type="Proteomes" id="UP000009183"/>
    </source>
</evidence>
<accession>D7TVJ0</accession>
<reference evidence="2" key="1">
    <citation type="journal article" date="2007" name="Nature">
        <title>The grapevine genome sequence suggests ancestral hexaploidization in major angiosperm phyla.</title>
        <authorList>
            <consortium name="The French-Italian Public Consortium for Grapevine Genome Characterization."/>
            <person name="Jaillon O."/>
            <person name="Aury J.-M."/>
            <person name="Noel B."/>
            <person name="Policriti A."/>
            <person name="Clepet C."/>
            <person name="Casagrande A."/>
            <person name="Choisne N."/>
            <person name="Aubourg S."/>
            <person name="Vitulo N."/>
            <person name="Jubin C."/>
            <person name="Vezzi A."/>
            <person name="Legeai F."/>
            <person name="Hugueney P."/>
            <person name="Dasilva C."/>
            <person name="Horner D."/>
            <person name="Mica E."/>
            <person name="Jublot D."/>
            <person name="Poulain J."/>
            <person name="Bruyere C."/>
            <person name="Billault A."/>
            <person name="Segurens B."/>
            <person name="Gouyvenoux M."/>
            <person name="Ugarte E."/>
            <person name="Cattonaro F."/>
            <person name="Anthouard V."/>
            <person name="Vico V."/>
            <person name="Del Fabbro C."/>
            <person name="Alaux M."/>
            <person name="Di Gaspero G."/>
            <person name="Dumas V."/>
            <person name="Felice N."/>
            <person name="Paillard S."/>
            <person name="Juman I."/>
            <person name="Moroldo M."/>
            <person name="Scalabrin S."/>
            <person name="Canaguier A."/>
            <person name="Le Clainche I."/>
            <person name="Malacrida G."/>
            <person name="Durand E."/>
            <person name="Pesole G."/>
            <person name="Laucou V."/>
            <person name="Chatelet P."/>
            <person name="Merdinoglu D."/>
            <person name="Delledonne M."/>
            <person name="Pezzotti M."/>
            <person name="Lecharny A."/>
            <person name="Scarpelli C."/>
            <person name="Artiguenave F."/>
            <person name="Pe M.E."/>
            <person name="Valle G."/>
            <person name="Morgante M."/>
            <person name="Caboche M."/>
            <person name="Adam-Blondon A.-F."/>
            <person name="Weissenbach J."/>
            <person name="Quetier F."/>
            <person name="Wincker P."/>
        </authorList>
    </citation>
    <scope>NUCLEOTIDE SEQUENCE [LARGE SCALE GENOMIC DNA]</scope>
    <source>
        <strain evidence="2">cv. Pinot noir / PN40024</strain>
    </source>
</reference>
<protein>
    <submittedName>
        <fullName evidence="1">Uncharacterized protein</fullName>
    </submittedName>
</protein>
<organism evidence="1 2">
    <name type="scientific">Vitis vinifera</name>
    <name type="common">Grape</name>
    <dbReference type="NCBI Taxonomy" id="29760"/>
    <lineage>
        <taxon>Eukaryota</taxon>
        <taxon>Viridiplantae</taxon>
        <taxon>Streptophyta</taxon>
        <taxon>Embryophyta</taxon>
        <taxon>Tracheophyta</taxon>
        <taxon>Spermatophyta</taxon>
        <taxon>Magnoliopsida</taxon>
        <taxon>eudicotyledons</taxon>
        <taxon>Gunneridae</taxon>
        <taxon>Pentapetalae</taxon>
        <taxon>rosids</taxon>
        <taxon>Vitales</taxon>
        <taxon>Vitaceae</taxon>
        <taxon>Viteae</taxon>
        <taxon>Vitis</taxon>
    </lineage>
</organism>